<gene>
    <name evidence="1" type="ORF">EAG_04465</name>
</gene>
<proteinExistence type="predicted"/>
<keyword evidence="2" id="KW-1185">Reference proteome</keyword>
<accession>E1ZXJ6</accession>
<evidence type="ECO:0000313" key="1">
    <source>
        <dbReference type="EMBL" id="EFN74079.1"/>
    </source>
</evidence>
<name>E1ZXJ6_CAMFO</name>
<sequence>MKQVQSVYLPGKEVKPTSFCKAFYDKFDDTTAAALYRAHINASVVPEETMKGKPGKLVRSSVLAPTLERFMRSIANRGGNGLEICCREQAMLRRPSNDILCFCPTDRNFRMALPPCNGVSAQENVSEKKKKMKKKKPREQEEGLTLIRFFKLNNVLQMISQLDVQTYRFDSSMDNIPLREKTEKYFVIVNNCIFYRIHMKLFGMKAKRIFHVTFDWSLTRIKNISSDALSHNYLTI</sequence>
<dbReference type="Proteomes" id="UP000000311">
    <property type="component" value="Unassembled WGS sequence"/>
</dbReference>
<dbReference type="EMBL" id="GL435066">
    <property type="protein sequence ID" value="EFN74079.1"/>
    <property type="molecule type" value="Genomic_DNA"/>
</dbReference>
<organism evidence="2">
    <name type="scientific">Camponotus floridanus</name>
    <name type="common">Florida carpenter ant</name>
    <dbReference type="NCBI Taxonomy" id="104421"/>
    <lineage>
        <taxon>Eukaryota</taxon>
        <taxon>Metazoa</taxon>
        <taxon>Ecdysozoa</taxon>
        <taxon>Arthropoda</taxon>
        <taxon>Hexapoda</taxon>
        <taxon>Insecta</taxon>
        <taxon>Pterygota</taxon>
        <taxon>Neoptera</taxon>
        <taxon>Endopterygota</taxon>
        <taxon>Hymenoptera</taxon>
        <taxon>Apocrita</taxon>
        <taxon>Aculeata</taxon>
        <taxon>Formicoidea</taxon>
        <taxon>Formicidae</taxon>
        <taxon>Formicinae</taxon>
        <taxon>Camponotus</taxon>
    </lineage>
</organism>
<protein>
    <submittedName>
        <fullName evidence="1">Uncharacterized protein</fullName>
    </submittedName>
</protein>
<evidence type="ECO:0000313" key="2">
    <source>
        <dbReference type="Proteomes" id="UP000000311"/>
    </source>
</evidence>
<dbReference type="InParanoid" id="E1ZXJ6"/>
<reference evidence="1 2" key="1">
    <citation type="journal article" date="2010" name="Science">
        <title>Genomic comparison of the ants Camponotus floridanus and Harpegnathos saltator.</title>
        <authorList>
            <person name="Bonasio R."/>
            <person name="Zhang G."/>
            <person name="Ye C."/>
            <person name="Mutti N.S."/>
            <person name="Fang X."/>
            <person name="Qin N."/>
            <person name="Donahue G."/>
            <person name="Yang P."/>
            <person name="Li Q."/>
            <person name="Li C."/>
            <person name="Zhang P."/>
            <person name="Huang Z."/>
            <person name="Berger S.L."/>
            <person name="Reinberg D."/>
            <person name="Wang J."/>
            <person name="Liebig J."/>
        </authorList>
    </citation>
    <scope>NUCLEOTIDE SEQUENCE [LARGE SCALE GENOMIC DNA]</scope>
    <source>
        <strain evidence="2">C129</strain>
    </source>
</reference>
<dbReference type="AlphaFoldDB" id="E1ZXJ6"/>